<dbReference type="PANTHER" id="PTHR13937:SF0">
    <property type="entry name" value="EUKARYOTIC TRANSLATION INITIATION FACTOR 3 SUBUNIT C-RELATED"/>
    <property type="match status" value="1"/>
</dbReference>
<protein>
    <recommendedName>
        <fullName evidence="5">Eukaryotic translation initiation factor 3 subunit C N-terminal domain-containing protein</fullName>
    </recommendedName>
</protein>
<dbReference type="GO" id="GO:0003743">
    <property type="term" value="F:translation initiation factor activity"/>
    <property type="evidence" value="ECO:0007669"/>
    <property type="project" value="UniProtKB-KW"/>
</dbReference>
<sequence length="614" mass="69833">MSRKNSNKKLQEEEEEIEDEEEEEVEEGVEDEEEEEDESDEEVDEKDDEEEVEEEEEEEEEDSVEEYEIHVYEENGEEVLFGDEEDEEWNPVVAEIAPAPNVDVTQTATSNFWKWLRKDWIESHGGLQAVINGGLYYGNDEIKKTSGTTETKEKVEVKKERVQVELFDKSIQGDEAIEKKHIEVIDKTKQKDRDELPMYLIWLEENASAQTLKFKIASDILSVSITNYGRSKRPGIGMDNEFLGTLLKTSERILEYLKNNEVIALLNDKSISNRISLSLSRIIEDEVHSLKEFTPSTEIYSNKMQEIVKFSNISLVVLAHLKNIAKSVNALANDFIDIFIDLALSILKAIHCFPNDTSFIYDNQPITLKNLVTALATVIFTESKDEESKQIAFLCHVAYLALNGDYSGASLLVSIPATLINSNIPFQILHNRAVALTALSAFKAKEYRLVYKLLHDLIQTNHVQVILGQANMKSETRSIPPHMFIDINALTAAFYFSAIASEEGDSPMNITAFKKLIENKSAAFIVPAQNISGHACAIHRAILEGDWVSAFERIDIIESQTTLKLDYSDIKNIIKTFAAKVYIKKYRDYYNDLTPEYFAELFQISEDAAKTLLN</sequence>
<feature type="domain" description="Eukaryotic translation initiation factor 3 subunit C N-terminal" evidence="5">
    <location>
        <begin position="366"/>
        <end position="475"/>
    </location>
</feature>
<evidence type="ECO:0000256" key="3">
    <source>
        <dbReference type="ARBA" id="ARBA00022917"/>
    </source>
</evidence>
<evidence type="ECO:0000313" key="6">
    <source>
        <dbReference type="EMBL" id="GAT95935.1"/>
    </source>
</evidence>
<dbReference type="GO" id="GO:0031369">
    <property type="term" value="F:translation initiation factor binding"/>
    <property type="evidence" value="ECO:0007669"/>
    <property type="project" value="InterPro"/>
</dbReference>
<keyword evidence="1" id="KW-0963">Cytoplasm</keyword>
<dbReference type="GO" id="GO:0003723">
    <property type="term" value="F:RNA binding"/>
    <property type="evidence" value="ECO:0007669"/>
    <property type="project" value="InterPro"/>
</dbReference>
<dbReference type="InterPro" id="IPR027516">
    <property type="entry name" value="EIF3C"/>
</dbReference>
<dbReference type="GO" id="GO:0005852">
    <property type="term" value="C:eukaryotic translation initiation factor 3 complex"/>
    <property type="evidence" value="ECO:0007669"/>
    <property type="project" value="InterPro"/>
</dbReference>
<name>A0A5K1VCI9_ENTHI</name>
<reference evidence="6 7" key="1">
    <citation type="submission" date="2016-05" db="EMBL/GenBank/DDBJ databases">
        <title>First whole genome sequencing of Entamoeba histolytica HM1:IMSS-clone-6.</title>
        <authorList>
            <person name="Mukherjee Avik.K."/>
            <person name="Izumyama S."/>
            <person name="Nakada-Tsukui K."/>
            <person name="Nozaki T."/>
        </authorList>
    </citation>
    <scope>NUCLEOTIDE SEQUENCE [LARGE SCALE GENOMIC DNA]</scope>
    <source>
        <strain evidence="6 7">HM1:IMSS clone 6</strain>
    </source>
</reference>
<dbReference type="EMBL" id="BDEQ01000001">
    <property type="protein sequence ID" value="GAT95935.1"/>
    <property type="molecule type" value="Genomic_DNA"/>
</dbReference>
<gene>
    <name evidence="6" type="ORF">CL6EHI_140610</name>
</gene>
<dbReference type="VEuPathDB" id="AmoebaDB:EHI7A_137740"/>
<dbReference type="Pfam" id="PF05470">
    <property type="entry name" value="eIF-3c_N"/>
    <property type="match status" value="1"/>
</dbReference>
<proteinExistence type="predicted"/>
<comment type="caution">
    <text evidence="6">The sequence shown here is derived from an EMBL/GenBank/DDBJ whole genome shotgun (WGS) entry which is preliminary data.</text>
</comment>
<keyword evidence="2" id="KW-0396">Initiation factor</keyword>
<evidence type="ECO:0000313" key="7">
    <source>
        <dbReference type="Proteomes" id="UP000078387"/>
    </source>
</evidence>
<dbReference type="AlphaFoldDB" id="A0A5K1VCI9"/>
<dbReference type="VEuPathDB" id="AmoebaDB:EHI_140610"/>
<evidence type="ECO:0000256" key="2">
    <source>
        <dbReference type="ARBA" id="ARBA00022540"/>
    </source>
</evidence>
<evidence type="ECO:0000256" key="4">
    <source>
        <dbReference type="SAM" id="MobiDB-lite"/>
    </source>
</evidence>
<dbReference type="VEuPathDB" id="AmoebaDB:KM1_227940"/>
<dbReference type="VEuPathDB" id="AmoebaDB:EHI8A_153190"/>
<dbReference type="OMA" id="STEMYSN"/>
<dbReference type="VEuPathDB" id="AmoebaDB:EHI5A_174010"/>
<evidence type="ECO:0000259" key="5">
    <source>
        <dbReference type="Pfam" id="PF05470"/>
    </source>
</evidence>
<keyword evidence="3" id="KW-0648">Protein biosynthesis</keyword>
<feature type="compositionally biased region" description="Acidic residues" evidence="4">
    <location>
        <begin position="12"/>
        <end position="66"/>
    </location>
</feature>
<organism evidence="6 7">
    <name type="scientific">Entamoeba histolytica</name>
    <dbReference type="NCBI Taxonomy" id="5759"/>
    <lineage>
        <taxon>Eukaryota</taxon>
        <taxon>Amoebozoa</taxon>
        <taxon>Evosea</taxon>
        <taxon>Archamoebae</taxon>
        <taxon>Mastigamoebida</taxon>
        <taxon>Entamoebidae</taxon>
        <taxon>Entamoeba</taxon>
    </lineage>
</organism>
<dbReference type="Proteomes" id="UP000078387">
    <property type="component" value="Unassembled WGS sequence"/>
</dbReference>
<dbReference type="InterPro" id="IPR008905">
    <property type="entry name" value="EIF3C_N_dom"/>
</dbReference>
<evidence type="ECO:0000256" key="1">
    <source>
        <dbReference type="ARBA" id="ARBA00022490"/>
    </source>
</evidence>
<feature type="region of interest" description="Disordered" evidence="4">
    <location>
        <begin position="1"/>
        <end position="68"/>
    </location>
</feature>
<accession>A0A5K1VCI9</accession>
<dbReference type="PANTHER" id="PTHR13937">
    <property type="entry name" value="EUKARYOTIC TRANSLATION INITATION FACTOR 3, SUBUNIT 8 EIF3S8 -RELATED"/>
    <property type="match status" value="1"/>
</dbReference>